<dbReference type="InterPro" id="IPR005614">
    <property type="entry name" value="NrfD-like"/>
</dbReference>
<feature type="transmembrane region" description="Helical" evidence="7">
    <location>
        <begin position="179"/>
        <end position="198"/>
    </location>
</feature>
<accession>F7T5L8</accession>
<protein>
    <submittedName>
        <fullName evidence="8">Tetrathionate reductase complex subunit C</fullName>
    </submittedName>
</protein>
<organism evidence="8 9">
    <name type="scientific">Achromobacter insuavis AXX-A</name>
    <dbReference type="NCBI Taxonomy" id="1003200"/>
    <lineage>
        <taxon>Bacteria</taxon>
        <taxon>Pseudomonadati</taxon>
        <taxon>Pseudomonadota</taxon>
        <taxon>Betaproteobacteria</taxon>
        <taxon>Burkholderiales</taxon>
        <taxon>Alcaligenaceae</taxon>
        <taxon>Achromobacter</taxon>
    </lineage>
</organism>
<dbReference type="eggNOG" id="COG3301">
    <property type="taxonomic scope" value="Bacteria"/>
</dbReference>
<evidence type="ECO:0000313" key="9">
    <source>
        <dbReference type="Proteomes" id="UP000004853"/>
    </source>
</evidence>
<sequence length="361" mass="38627">MARPACGWPAAIEKGTTMQITELLTPVYDAAWLPWAVQYFFLIGIAATAALTAAGAAFGEAGSPARRLLPAAVTVLLVCAIAAPVSLLADLHQPGRFWHFYTRLTSWSWMWLGALLLPVFTGLAVLFCAAWWWGRMVWVRLLGIALALSAVSILVYTGAEVMVLRARPLWHTPFLPLNFALTAWLGALGAMFLVARWLPGGLKALPVELLRRLSVTAVVMMLIGAGAWVLLGLLGQDPSFDAALRLFGGFPVWRASLAGAVITGLCMIALLQRAPRTLAAPLPSAALALTMLAAAWIFRWVVFMSVQGVPKYGAGLYLYDMPWGSDGLLGMIGVLGLCVALVAAVTYALELFPARARGLAA</sequence>
<feature type="transmembrane region" description="Helical" evidence="7">
    <location>
        <begin position="109"/>
        <end position="134"/>
    </location>
</feature>
<evidence type="ECO:0000256" key="2">
    <source>
        <dbReference type="ARBA" id="ARBA00008929"/>
    </source>
</evidence>
<feature type="transmembrane region" description="Helical" evidence="7">
    <location>
        <begin position="141"/>
        <end position="159"/>
    </location>
</feature>
<gene>
    <name evidence="8" type="ORF">AXXA_21218</name>
</gene>
<feature type="transmembrane region" description="Helical" evidence="7">
    <location>
        <begin position="251"/>
        <end position="271"/>
    </location>
</feature>
<dbReference type="AlphaFoldDB" id="F7T5L8"/>
<dbReference type="PATRIC" id="fig|1003200.3.peg.4211"/>
<evidence type="ECO:0000313" key="8">
    <source>
        <dbReference type="EMBL" id="EGP44391.1"/>
    </source>
</evidence>
<evidence type="ECO:0000256" key="5">
    <source>
        <dbReference type="ARBA" id="ARBA00022989"/>
    </source>
</evidence>
<feature type="transmembrane region" description="Helical" evidence="7">
    <location>
        <begin position="328"/>
        <end position="349"/>
    </location>
</feature>
<evidence type="ECO:0000256" key="3">
    <source>
        <dbReference type="ARBA" id="ARBA00022475"/>
    </source>
</evidence>
<dbReference type="PANTHER" id="PTHR34856:SF2">
    <property type="entry name" value="PROTEIN NRFD"/>
    <property type="match status" value="1"/>
</dbReference>
<dbReference type="Proteomes" id="UP000004853">
    <property type="component" value="Unassembled WGS sequence"/>
</dbReference>
<evidence type="ECO:0000256" key="4">
    <source>
        <dbReference type="ARBA" id="ARBA00022692"/>
    </source>
</evidence>
<keyword evidence="4 7" id="KW-0812">Transmembrane</keyword>
<evidence type="ECO:0000256" key="7">
    <source>
        <dbReference type="SAM" id="Phobius"/>
    </source>
</evidence>
<dbReference type="PANTHER" id="PTHR34856">
    <property type="entry name" value="PROTEIN NRFD"/>
    <property type="match status" value="1"/>
</dbReference>
<comment type="caution">
    <text evidence="8">The sequence shown here is derived from an EMBL/GenBank/DDBJ whole genome shotgun (WGS) entry which is preliminary data.</text>
</comment>
<evidence type="ECO:0000256" key="1">
    <source>
        <dbReference type="ARBA" id="ARBA00004651"/>
    </source>
</evidence>
<dbReference type="GO" id="GO:0005886">
    <property type="term" value="C:plasma membrane"/>
    <property type="evidence" value="ECO:0007669"/>
    <property type="project" value="UniProtKB-SubCell"/>
</dbReference>
<feature type="transmembrane region" description="Helical" evidence="7">
    <location>
        <begin position="36"/>
        <end position="56"/>
    </location>
</feature>
<comment type="similarity">
    <text evidence="2">Belongs to the NrfD family.</text>
</comment>
<feature type="transmembrane region" description="Helical" evidence="7">
    <location>
        <begin position="210"/>
        <end position="231"/>
    </location>
</feature>
<keyword evidence="5 7" id="KW-1133">Transmembrane helix</keyword>
<feature type="transmembrane region" description="Helical" evidence="7">
    <location>
        <begin position="68"/>
        <end position="89"/>
    </location>
</feature>
<comment type="subcellular location">
    <subcellularLocation>
        <location evidence="1">Cell membrane</location>
        <topology evidence="1">Multi-pass membrane protein</topology>
    </subcellularLocation>
</comment>
<feature type="transmembrane region" description="Helical" evidence="7">
    <location>
        <begin position="278"/>
        <end position="298"/>
    </location>
</feature>
<dbReference type="Gene3D" id="1.20.1630.10">
    <property type="entry name" value="Formate dehydrogenase/DMSO reductase domain"/>
    <property type="match status" value="1"/>
</dbReference>
<proteinExistence type="inferred from homology"/>
<dbReference type="Pfam" id="PF03916">
    <property type="entry name" value="NrfD"/>
    <property type="match status" value="1"/>
</dbReference>
<dbReference type="EMBL" id="AFRQ01000085">
    <property type="protein sequence ID" value="EGP44391.1"/>
    <property type="molecule type" value="Genomic_DNA"/>
</dbReference>
<keyword evidence="6 7" id="KW-0472">Membrane</keyword>
<reference evidence="8 9" key="1">
    <citation type="submission" date="2011-06" db="EMBL/GenBank/DDBJ databases">
        <authorList>
            <person name="Bador J."/>
            <person name="Amoureux L."/>
            <person name="Neuwirth C."/>
        </authorList>
    </citation>
    <scope>NUCLEOTIDE SEQUENCE [LARGE SCALE GENOMIC DNA]</scope>
    <source>
        <strain evidence="8 9">AXX-A</strain>
    </source>
</reference>
<name>F7T5L8_9BURK</name>
<keyword evidence="3" id="KW-1003">Cell membrane</keyword>
<dbReference type="InterPro" id="IPR052049">
    <property type="entry name" value="Electron_transfer_protein"/>
</dbReference>
<evidence type="ECO:0000256" key="6">
    <source>
        <dbReference type="ARBA" id="ARBA00023136"/>
    </source>
</evidence>
<dbReference type="HOGENOM" id="CLU_061956_0_0_4"/>